<dbReference type="SUPFAM" id="SSF63491">
    <property type="entry name" value="BAG domain"/>
    <property type="match status" value="1"/>
</dbReference>
<dbReference type="SMART" id="SM00264">
    <property type="entry name" value="BAG"/>
    <property type="match status" value="1"/>
</dbReference>
<feature type="compositionally biased region" description="Basic and acidic residues" evidence="3">
    <location>
        <begin position="900"/>
        <end position="910"/>
    </location>
</feature>
<keyword evidence="6" id="KW-1185">Reference proteome</keyword>
<keyword evidence="2" id="KW-0143">Chaperone</keyword>
<feature type="region of interest" description="Disordered" evidence="3">
    <location>
        <begin position="885"/>
        <end position="913"/>
    </location>
</feature>
<dbReference type="PANTHER" id="PTHR33322">
    <property type="entry name" value="BAG DOMAIN CONTAINING PROTEIN, EXPRESSED"/>
    <property type="match status" value="1"/>
</dbReference>
<gene>
    <name evidence="5" type="ORF">KIW84_045367</name>
</gene>
<accession>A0A9D4XN02</accession>
<dbReference type="GO" id="GO:0051087">
    <property type="term" value="F:protein-folding chaperone binding"/>
    <property type="evidence" value="ECO:0007669"/>
    <property type="project" value="InterPro"/>
</dbReference>
<proteinExistence type="predicted"/>
<dbReference type="InterPro" id="IPR000048">
    <property type="entry name" value="IQ_motif_EF-hand-BS"/>
</dbReference>
<name>A0A9D4XN02_PEA</name>
<dbReference type="AlphaFoldDB" id="A0A9D4XN02"/>
<dbReference type="EMBL" id="JAMSHJ010000004">
    <property type="protein sequence ID" value="KAI5421890.1"/>
    <property type="molecule type" value="Genomic_DNA"/>
</dbReference>
<evidence type="ECO:0000256" key="2">
    <source>
        <dbReference type="ARBA" id="ARBA00023186"/>
    </source>
</evidence>
<feature type="region of interest" description="Disordered" evidence="3">
    <location>
        <begin position="772"/>
        <end position="855"/>
    </location>
</feature>
<feature type="region of interest" description="Disordered" evidence="3">
    <location>
        <begin position="342"/>
        <end position="465"/>
    </location>
</feature>
<dbReference type="Pfam" id="PF02179">
    <property type="entry name" value="BAG"/>
    <property type="match status" value="1"/>
</dbReference>
<dbReference type="Gene3D" id="1.20.58.120">
    <property type="entry name" value="BAG domain"/>
    <property type="match status" value="1"/>
</dbReference>
<dbReference type="PROSITE" id="PS50096">
    <property type="entry name" value="IQ"/>
    <property type="match status" value="1"/>
</dbReference>
<feature type="domain" description="BAG" evidence="4">
    <location>
        <begin position="500"/>
        <end position="577"/>
    </location>
</feature>
<dbReference type="GO" id="GO:0006457">
    <property type="term" value="P:protein folding"/>
    <property type="evidence" value="ECO:0007669"/>
    <property type="project" value="TreeGrafter"/>
</dbReference>
<feature type="compositionally biased region" description="Basic and acidic residues" evidence="3">
    <location>
        <begin position="353"/>
        <end position="372"/>
    </location>
</feature>
<evidence type="ECO:0000259" key="4">
    <source>
        <dbReference type="PROSITE" id="PS51035"/>
    </source>
</evidence>
<sequence>MIPAYRNMDSYPFYRNQIPFPYYYHPSMEHVTPQMTKSHFPYEQPWPYASSYAPHFCYSHLPSYPHVPSPSPVFYSGGGPSLFGPYSPQSHYDMEVPRYEYDKYMPKDRHCCGCPNHSCNNQKGDRTVSVEEQKPNVGKKENDGMEFRNFPYPLVWIPPEYYGNRQMKIPTGVVDEQDKKLTGAEDFNADVQRTVEPRLQNGWLPFDVKGVPNMFHVRDEDGIRSVKKEADDNVGEYGNAKMDQKYQSEQQKRSEFPFPFIWFPSYNNQQDGGRTNNQTSYSAQEGVEEVPHTFKSIPVKSCGDEGVVKRTSSNDVESRYIRDFDVAEKVSNQRNVPVKQIESHHVKNNSMDSELRKVNVPEDTVAKEDSHSVSKRRSISPTKGSKLPPVCLRVDPLPRKKNGNGKSRSLSPPALRERSKAIDCETSNTPSDSITDKTELCSPQVSQNKTNENMATNTAVHEDGKKERRVLSDADAAVVIQTVYRGYLVRKSEPLKKLRQIDEVSKEVTYVKDRIEAFEGSSNLQTDDKEKLAIGETIMRLLLKLDTIQGLHPSLREIRKSLARELVTLQEKLDSITVKNPPQQQMQELDAKKHLEISLQNVQNEEHNQEQQEEKVASQKDSYEGISDGKPQDQFCIMDVHGESEPQYHVGPGSNEGTKPAILPNGLLNLDISPVVSVNAVNSISNVSDKMDVELESKVTDIPIEVDKLNITALKELPVGVIDEDTIEDYVSERLDSDMRAMKELPVGVLEETNTSENDAFIKELPVELLDENAEKSEAERSEYKEKDTELEQPLVEEKEGVQSSEESDGWVQIELEKQDEVKIELEKQDDEVKVEAPMETESGEGVGNDSKLPSLANEEANDVANILLNEKEPKENLAQQETHIDVQDTVAGETNSGDKNTETLAKEETEPSLDLSVTKHNAELNGNIMLLEENEKLRKLMKELLEAGNEQLSVISNLNGRVKDLEKKLAKTRKSKKVKTKRHRSVTPKVSCDYSTE</sequence>
<organism evidence="5 6">
    <name type="scientific">Pisum sativum</name>
    <name type="common">Garden pea</name>
    <name type="synonym">Lathyrus oleraceus</name>
    <dbReference type="NCBI Taxonomy" id="3888"/>
    <lineage>
        <taxon>Eukaryota</taxon>
        <taxon>Viridiplantae</taxon>
        <taxon>Streptophyta</taxon>
        <taxon>Embryophyta</taxon>
        <taxon>Tracheophyta</taxon>
        <taxon>Spermatophyta</taxon>
        <taxon>Magnoliopsida</taxon>
        <taxon>eudicotyledons</taxon>
        <taxon>Gunneridae</taxon>
        <taxon>Pentapetalae</taxon>
        <taxon>rosids</taxon>
        <taxon>fabids</taxon>
        <taxon>Fabales</taxon>
        <taxon>Fabaceae</taxon>
        <taxon>Papilionoideae</taxon>
        <taxon>50 kb inversion clade</taxon>
        <taxon>NPAAA clade</taxon>
        <taxon>Hologalegina</taxon>
        <taxon>IRL clade</taxon>
        <taxon>Fabeae</taxon>
        <taxon>Lathyrus</taxon>
    </lineage>
</organism>
<evidence type="ECO:0000313" key="5">
    <source>
        <dbReference type="EMBL" id="KAI5421890.1"/>
    </source>
</evidence>
<dbReference type="CDD" id="cd23767">
    <property type="entry name" value="IQCD"/>
    <property type="match status" value="1"/>
</dbReference>
<feature type="compositionally biased region" description="Polar residues" evidence="3">
    <location>
        <begin position="441"/>
        <end position="459"/>
    </location>
</feature>
<feature type="region of interest" description="Disordered" evidence="3">
    <location>
        <begin position="971"/>
        <end position="998"/>
    </location>
</feature>
<reference evidence="5 6" key="1">
    <citation type="journal article" date="2022" name="Nat. Genet.">
        <title>Improved pea reference genome and pan-genome highlight genomic features and evolutionary characteristics.</title>
        <authorList>
            <person name="Yang T."/>
            <person name="Liu R."/>
            <person name="Luo Y."/>
            <person name="Hu S."/>
            <person name="Wang D."/>
            <person name="Wang C."/>
            <person name="Pandey M.K."/>
            <person name="Ge S."/>
            <person name="Xu Q."/>
            <person name="Li N."/>
            <person name="Li G."/>
            <person name="Huang Y."/>
            <person name="Saxena R.K."/>
            <person name="Ji Y."/>
            <person name="Li M."/>
            <person name="Yan X."/>
            <person name="He Y."/>
            <person name="Liu Y."/>
            <person name="Wang X."/>
            <person name="Xiang C."/>
            <person name="Varshney R.K."/>
            <person name="Ding H."/>
            <person name="Gao S."/>
            <person name="Zong X."/>
        </authorList>
    </citation>
    <scope>NUCLEOTIDE SEQUENCE [LARGE SCALE GENOMIC DNA]</scope>
    <source>
        <strain evidence="5 6">cv. Zhongwan 6</strain>
    </source>
</reference>
<comment type="caution">
    <text evidence="5">The sequence shown here is derived from an EMBL/GenBank/DDBJ whole genome shotgun (WGS) entry which is preliminary data.</text>
</comment>
<evidence type="ECO:0000256" key="1">
    <source>
        <dbReference type="ARBA" id="ARBA00022860"/>
    </source>
</evidence>
<dbReference type="Pfam" id="PF00612">
    <property type="entry name" value="IQ"/>
    <property type="match status" value="1"/>
</dbReference>
<dbReference type="Gramene" id="Psat04G0536700-T1">
    <property type="protein sequence ID" value="KAI5421890.1"/>
    <property type="gene ID" value="KIW84_045367"/>
</dbReference>
<dbReference type="InterPro" id="IPR036533">
    <property type="entry name" value="BAG_dom_sf"/>
</dbReference>
<dbReference type="Proteomes" id="UP001058974">
    <property type="component" value="Chromosome 4"/>
</dbReference>
<feature type="compositionally biased region" description="Basic residues" evidence="3">
    <location>
        <begin position="971"/>
        <end position="987"/>
    </location>
</feature>
<feature type="region of interest" description="Disordered" evidence="3">
    <location>
        <begin position="604"/>
        <end position="628"/>
    </location>
</feature>
<dbReference type="InterPro" id="IPR040400">
    <property type="entry name" value="BAG5/6/7/8"/>
</dbReference>
<feature type="compositionally biased region" description="Basic and acidic residues" evidence="3">
    <location>
        <begin position="815"/>
        <end position="837"/>
    </location>
</feature>
<dbReference type="FunFam" id="1.20.58.120:FF:000010">
    <property type="entry name" value="BAG family molecular chaperone regulator 6"/>
    <property type="match status" value="1"/>
</dbReference>
<evidence type="ECO:0000256" key="3">
    <source>
        <dbReference type="SAM" id="MobiDB-lite"/>
    </source>
</evidence>
<protein>
    <recommendedName>
        <fullName evidence="4">BAG domain-containing protein</fullName>
    </recommendedName>
</protein>
<dbReference type="OrthoDB" id="787121at2759"/>
<dbReference type="PANTHER" id="PTHR33322:SF16">
    <property type="entry name" value="BAG FAMILY MOLECULAR CHAPERONE REGULATOR 6"/>
    <property type="match status" value="1"/>
</dbReference>
<evidence type="ECO:0000313" key="6">
    <source>
        <dbReference type="Proteomes" id="UP001058974"/>
    </source>
</evidence>
<dbReference type="GO" id="GO:0009506">
    <property type="term" value="C:plasmodesma"/>
    <property type="evidence" value="ECO:0007669"/>
    <property type="project" value="TreeGrafter"/>
</dbReference>
<dbReference type="PROSITE" id="PS51035">
    <property type="entry name" value="BAG"/>
    <property type="match status" value="1"/>
</dbReference>
<feature type="compositionally biased region" description="Basic and acidic residues" evidence="3">
    <location>
        <begin position="604"/>
        <end position="623"/>
    </location>
</feature>
<feature type="compositionally biased region" description="Basic and acidic residues" evidence="3">
    <location>
        <begin position="773"/>
        <end position="801"/>
    </location>
</feature>
<dbReference type="GO" id="GO:0005516">
    <property type="term" value="F:calmodulin binding"/>
    <property type="evidence" value="ECO:0007669"/>
    <property type="project" value="UniProtKB-KW"/>
</dbReference>
<dbReference type="InterPro" id="IPR003103">
    <property type="entry name" value="BAG_domain"/>
</dbReference>
<keyword evidence="1" id="KW-0112">Calmodulin-binding</keyword>